<keyword evidence="2" id="KW-0732">Signal</keyword>
<dbReference type="GeneID" id="120111293"/>
<keyword evidence="3" id="KW-1185">Reference proteome</keyword>
<feature type="signal peptide" evidence="2">
    <location>
        <begin position="1"/>
        <end position="26"/>
    </location>
</feature>
<organism evidence="3 4">
    <name type="scientific">Phoenix dactylifera</name>
    <name type="common">Date palm</name>
    <dbReference type="NCBI Taxonomy" id="42345"/>
    <lineage>
        <taxon>Eukaryota</taxon>
        <taxon>Viridiplantae</taxon>
        <taxon>Streptophyta</taxon>
        <taxon>Embryophyta</taxon>
        <taxon>Tracheophyta</taxon>
        <taxon>Spermatophyta</taxon>
        <taxon>Magnoliopsida</taxon>
        <taxon>Liliopsida</taxon>
        <taxon>Arecaceae</taxon>
        <taxon>Coryphoideae</taxon>
        <taxon>Phoeniceae</taxon>
        <taxon>Phoenix</taxon>
    </lineage>
</organism>
<reference evidence="3" key="1">
    <citation type="journal article" date="2019" name="Nat. Commun.">
        <title>Genome-wide association mapping of date palm fruit traits.</title>
        <authorList>
            <person name="Hazzouri K.M."/>
            <person name="Gros-Balthazard M."/>
            <person name="Flowers J.M."/>
            <person name="Copetti D."/>
            <person name="Lemansour A."/>
            <person name="Lebrun M."/>
            <person name="Masmoudi K."/>
            <person name="Ferrand S."/>
            <person name="Dhar M.I."/>
            <person name="Fresquez Z.A."/>
            <person name="Rosas U."/>
            <person name="Zhang J."/>
            <person name="Talag J."/>
            <person name="Lee S."/>
            <person name="Kudrna D."/>
            <person name="Powell R.F."/>
            <person name="Leitch I.J."/>
            <person name="Krueger R.R."/>
            <person name="Wing R.A."/>
            <person name="Amiri K.M.A."/>
            <person name="Purugganan M.D."/>
        </authorList>
    </citation>
    <scope>NUCLEOTIDE SEQUENCE [LARGE SCALE GENOMIC DNA]</scope>
    <source>
        <strain evidence="3">cv. Khalas</strain>
    </source>
</reference>
<evidence type="ECO:0000313" key="4">
    <source>
        <dbReference type="RefSeq" id="XP_038983863.1"/>
    </source>
</evidence>
<proteinExistence type="predicted"/>
<gene>
    <name evidence="4" type="primary">LOC120111293</name>
</gene>
<evidence type="ECO:0000256" key="1">
    <source>
        <dbReference type="SAM" id="MobiDB-lite"/>
    </source>
</evidence>
<dbReference type="OrthoDB" id="667957at2759"/>
<accession>A0A8B9AIN8</accession>
<dbReference type="InterPro" id="IPR038804">
    <property type="entry name" value="RGF3"/>
</dbReference>
<feature type="region of interest" description="Disordered" evidence="1">
    <location>
        <begin position="185"/>
        <end position="205"/>
    </location>
</feature>
<dbReference type="PANTHER" id="PTHR36313:SF7">
    <property type="entry name" value="OS09G0474600 PROTEIN"/>
    <property type="match status" value="1"/>
</dbReference>
<dbReference type="GO" id="GO:0010082">
    <property type="term" value="P:regulation of root meristem growth"/>
    <property type="evidence" value="ECO:0007669"/>
    <property type="project" value="InterPro"/>
</dbReference>
<dbReference type="GO" id="GO:0008083">
    <property type="term" value="F:growth factor activity"/>
    <property type="evidence" value="ECO:0007669"/>
    <property type="project" value="InterPro"/>
</dbReference>
<dbReference type="Proteomes" id="UP000228380">
    <property type="component" value="Chromosome 7"/>
</dbReference>
<evidence type="ECO:0000256" key="2">
    <source>
        <dbReference type="SAM" id="SignalP"/>
    </source>
</evidence>
<feature type="chain" id="PRO_5034069876" evidence="2">
    <location>
        <begin position="27"/>
        <end position="205"/>
    </location>
</feature>
<evidence type="ECO:0000313" key="3">
    <source>
        <dbReference type="Proteomes" id="UP000228380"/>
    </source>
</evidence>
<dbReference type="RefSeq" id="XP_038983863.1">
    <property type="nucleotide sequence ID" value="XM_039127935.1"/>
</dbReference>
<protein>
    <submittedName>
        <fullName evidence="4">Uncharacterized protein LOC120111293</fullName>
    </submittedName>
</protein>
<dbReference type="AlphaFoldDB" id="A0A8B9AIN8"/>
<name>A0A8B9AIN8_PHODC</name>
<dbReference type="PANTHER" id="PTHR36313">
    <property type="entry name" value="ROOT MERISTEM GROWTH FACTOR 2"/>
    <property type="match status" value="1"/>
</dbReference>
<sequence length="205" mass="22079">MVQYLRFVSFVVGLLLSLAAPGDSLALADGGMVTLCTLRSGQGLQEKTKMVDATGNIWLGGRKMGMKKVNIEVKGMVKTGKAKNSLNKSSGSSNAEDSRITTLHSGIFSLNKKTEGNALEPVNLSNSPQIKSQVFEASSSAHASLGSLKVVSGLSHGQVQTDETQRLLASTAEIFKMLQKDYHQHAHRRPPINNRLPLGRINVRP</sequence>
<dbReference type="KEGG" id="pda:120111293"/>
<reference evidence="4" key="2">
    <citation type="submission" date="2025-08" db="UniProtKB">
        <authorList>
            <consortium name="RefSeq"/>
        </authorList>
    </citation>
    <scope>IDENTIFICATION</scope>
    <source>
        <tissue evidence="4">Young leaves</tissue>
    </source>
</reference>